<dbReference type="CDD" id="cd03194">
    <property type="entry name" value="GST_C_3"/>
    <property type="match status" value="1"/>
</dbReference>
<dbReference type="GO" id="GO:0004364">
    <property type="term" value="F:glutathione transferase activity"/>
    <property type="evidence" value="ECO:0007669"/>
    <property type="project" value="TreeGrafter"/>
</dbReference>
<dbReference type="InterPro" id="IPR040079">
    <property type="entry name" value="Glutathione_S-Trfase"/>
</dbReference>
<dbReference type="PANTHER" id="PTHR42673:SF4">
    <property type="entry name" value="MALEYLACETOACETATE ISOMERASE"/>
    <property type="match status" value="1"/>
</dbReference>
<gene>
    <name evidence="2" type="ordered locus">PB2503_08529</name>
</gene>
<proteinExistence type="predicted"/>
<organism evidence="2 3">
    <name type="scientific">Parvularcula bermudensis (strain ATCC BAA-594 / HTCC2503 / KCTC 12087)</name>
    <dbReference type="NCBI Taxonomy" id="314260"/>
    <lineage>
        <taxon>Bacteria</taxon>
        <taxon>Pseudomonadati</taxon>
        <taxon>Pseudomonadota</taxon>
        <taxon>Alphaproteobacteria</taxon>
        <taxon>Parvularculales</taxon>
        <taxon>Parvularculaceae</taxon>
        <taxon>Parvularcula</taxon>
    </lineage>
</organism>
<accession>E0TBP0</accession>
<dbReference type="KEGG" id="pbr:PB2503_08529"/>
<dbReference type="EMBL" id="CP002156">
    <property type="protein sequence ID" value="ADM09761.1"/>
    <property type="molecule type" value="Genomic_DNA"/>
</dbReference>
<protein>
    <submittedName>
        <fullName evidence="2">Putative glutathione S-transferase</fullName>
    </submittedName>
</protein>
<dbReference type="GO" id="GO:0006749">
    <property type="term" value="P:glutathione metabolic process"/>
    <property type="evidence" value="ECO:0007669"/>
    <property type="project" value="TreeGrafter"/>
</dbReference>
<keyword evidence="3" id="KW-1185">Reference proteome</keyword>
<dbReference type="InterPro" id="IPR004045">
    <property type="entry name" value="Glutathione_S-Trfase_N"/>
</dbReference>
<reference evidence="3" key="1">
    <citation type="submission" date="2010-08" db="EMBL/GenBank/DDBJ databases">
        <title>Genome sequence of Parvularcula bermudensis HTCC2503.</title>
        <authorList>
            <person name="Kang D.-M."/>
            <person name="Oh H.-M."/>
            <person name="Cho J.-C."/>
        </authorList>
    </citation>
    <scope>NUCLEOTIDE SEQUENCE [LARGE SCALE GENOMIC DNA]</scope>
    <source>
        <strain evidence="3">ATCC BAA-594 / HTCC2503 / KCTC 12087</strain>
    </source>
</reference>
<dbReference type="PANTHER" id="PTHR42673">
    <property type="entry name" value="MALEYLACETOACETATE ISOMERASE"/>
    <property type="match status" value="1"/>
</dbReference>
<dbReference type="eggNOG" id="COG0625">
    <property type="taxonomic scope" value="Bacteria"/>
</dbReference>
<dbReference type="RefSeq" id="WP_013300735.1">
    <property type="nucleotide sequence ID" value="NC_014414.1"/>
</dbReference>
<dbReference type="InterPro" id="IPR036249">
    <property type="entry name" value="Thioredoxin-like_sf"/>
</dbReference>
<keyword evidence="2" id="KW-0808">Transferase</keyword>
<dbReference type="SUPFAM" id="SSF47616">
    <property type="entry name" value="GST C-terminal domain-like"/>
    <property type="match status" value="1"/>
</dbReference>
<dbReference type="InterPro" id="IPR036282">
    <property type="entry name" value="Glutathione-S-Trfase_C_sf"/>
</dbReference>
<dbReference type="AlphaFoldDB" id="E0TBP0"/>
<dbReference type="HOGENOM" id="CLU_070658_0_0_5"/>
<dbReference type="STRING" id="314260.PB2503_08529"/>
<dbReference type="SUPFAM" id="SSF52833">
    <property type="entry name" value="Thioredoxin-like"/>
    <property type="match status" value="1"/>
</dbReference>
<dbReference type="Gene3D" id="1.20.1050.10">
    <property type="match status" value="1"/>
</dbReference>
<dbReference type="Gene3D" id="3.40.30.10">
    <property type="entry name" value="Glutaredoxin"/>
    <property type="match status" value="1"/>
</dbReference>
<dbReference type="OrthoDB" id="9799538at2"/>
<evidence type="ECO:0000313" key="3">
    <source>
        <dbReference type="Proteomes" id="UP000001302"/>
    </source>
</evidence>
<dbReference type="PROSITE" id="PS50404">
    <property type="entry name" value="GST_NTER"/>
    <property type="match status" value="1"/>
</dbReference>
<sequence>MSELSLLIGDKFSSSWSFRPWFLLTVAGIPFAEDAIELDRPTTRETLKSRSPTGLVPVLRIGDLAVWDSLAIMETIADRFPEKALWPANADARAIARSLAAEMHSGFSALRTVWPMMFHRRDLRHLTMGGVQKDIDRIETIWTEARDTYGAGGPFLFGAFSVADAMYAPVISRFETYGPVDLNPTCRAYMAAVKALPAWAQWATEASEQAHARGLL</sequence>
<evidence type="ECO:0000313" key="2">
    <source>
        <dbReference type="EMBL" id="ADM09761.1"/>
    </source>
</evidence>
<reference evidence="2 3" key="2">
    <citation type="journal article" date="2011" name="J. Bacteriol.">
        <title>Complete genome sequence of strain HTCC2503T of Parvularcula bermudensis, the type species of the order "Parvularculales" in the class Alphaproteobacteria.</title>
        <authorList>
            <person name="Oh H.M."/>
            <person name="Kang I."/>
            <person name="Vergin K.L."/>
            <person name="Kang D."/>
            <person name="Rhee K.H."/>
            <person name="Giovannoni S.J."/>
            <person name="Cho J.C."/>
        </authorList>
    </citation>
    <scope>NUCLEOTIDE SEQUENCE [LARGE SCALE GENOMIC DNA]</scope>
    <source>
        <strain evidence="3">ATCC BAA-594 / HTCC2503 / KCTC 12087</strain>
    </source>
</reference>
<evidence type="ECO:0000259" key="1">
    <source>
        <dbReference type="PROSITE" id="PS50404"/>
    </source>
</evidence>
<name>E0TBP0_PARBH</name>
<dbReference type="SFLD" id="SFLDS00019">
    <property type="entry name" value="Glutathione_Transferase_(cytos"/>
    <property type="match status" value="1"/>
</dbReference>
<dbReference type="GO" id="GO:0006559">
    <property type="term" value="P:L-phenylalanine catabolic process"/>
    <property type="evidence" value="ECO:0007669"/>
    <property type="project" value="TreeGrafter"/>
</dbReference>
<feature type="domain" description="GST N-terminal" evidence="1">
    <location>
        <begin position="4"/>
        <end position="84"/>
    </location>
</feature>
<dbReference type="Proteomes" id="UP000001302">
    <property type="component" value="Chromosome"/>
</dbReference>
<dbReference type="GO" id="GO:0016034">
    <property type="term" value="F:maleylacetoacetate isomerase activity"/>
    <property type="evidence" value="ECO:0007669"/>
    <property type="project" value="TreeGrafter"/>
</dbReference>
<dbReference type="Pfam" id="PF13409">
    <property type="entry name" value="GST_N_2"/>
    <property type="match status" value="1"/>
</dbReference>
<dbReference type="Pfam" id="PF13410">
    <property type="entry name" value="GST_C_2"/>
    <property type="match status" value="1"/>
</dbReference>